<feature type="compositionally biased region" description="Acidic residues" evidence="1">
    <location>
        <begin position="526"/>
        <end position="609"/>
    </location>
</feature>
<comment type="caution">
    <text evidence="2">The sequence shown here is derived from an EMBL/GenBank/DDBJ whole genome shotgun (WGS) entry which is preliminary data.</text>
</comment>
<evidence type="ECO:0000313" key="2">
    <source>
        <dbReference type="EMBL" id="GIQ86333.1"/>
    </source>
</evidence>
<dbReference type="Proteomes" id="UP000265618">
    <property type="component" value="Unassembled WGS sequence"/>
</dbReference>
<protein>
    <submittedName>
        <fullName evidence="2">Uncharacterized protein</fullName>
    </submittedName>
</protein>
<reference evidence="2 3" key="1">
    <citation type="journal article" date="2018" name="PLoS ONE">
        <title>The draft genome of Kipferlia bialata reveals reductive genome evolution in fornicate parasites.</title>
        <authorList>
            <person name="Tanifuji G."/>
            <person name="Takabayashi S."/>
            <person name="Kume K."/>
            <person name="Takagi M."/>
            <person name="Nakayama T."/>
            <person name="Kamikawa R."/>
            <person name="Inagaki Y."/>
            <person name="Hashimoto T."/>
        </authorList>
    </citation>
    <scope>NUCLEOTIDE SEQUENCE [LARGE SCALE GENOMIC DNA]</scope>
    <source>
        <strain evidence="2">NY0173</strain>
    </source>
</reference>
<proteinExistence type="predicted"/>
<keyword evidence="3" id="KW-1185">Reference proteome</keyword>
<evidence type="ECO:0000256" key="1">
    <source>
        <dbReference type="SAM" id="MobiDB-lite"/>
    </source>
</evidence>
<gene>
    <name evidence="2" type="ORF">KIPB_008171</name>
</gene>
<organism evidence="2 3">
    <name type="scientific">Kipferlia bialata</name>
    <dbReference type="NCBI Taxonomy" id="797122"/>
    <lineage>
        <taxon>Eukaryota</taxon>
        <taxon>Metamonada</taxon>
        <taxon>Carpediemonas-like organisms</taxon>
        <taxon>Kipferlia</taxon>
    </lineage>
</organism>
<evidence type="ECO:0000313" key="3">
    <source>
        <dbReference type="Proteomes" id="UP000265618"/>
    </source>
</evidence>
<feature type="region of interest" description="Disordered" evidence="1">
    <location>
        <begin position="513"/>
        <end position="609"/>
    </location>
</feature>
<name>A0A9K3D1Z2_9EUKA</name>
<dbReference type="EMBL" id="BDIP01002463">
    <property type="protein sequence ID" value="GIQ86333.1"/>
    <property type="molecule type" value="Genomic_DNA"/>
</dbReference>
<sequence>MYFANTPGTHYRFKSPDARQTLDIRDCPGAPLAFYSGLFSHQYQTPGCGLVPLLAMAVPALQAKCQHIENNLYGADTKVFVDMARGMLFGARSALATLKAEHCTNTVATFVSCLNRCDYALCERVLSPSGIAVRHVFAKESERVSLYKQRDPYVRDHVKELAVALTRTALSDTTPDADITTWGGESRVKWSYDSRACTLHLHHFQMAEPHPSLRQHSGDGITLSLVDCGVAYLTRENKDTLRSVFLPPANCPVPTLDGSTLVLYRHVPDSEEGAVQIVTAHTIRINSQENVPFEAVATPLDPSFGEWRYLLRTGQIMMAESDDADSRVAVPAPTRWRVSVPMSPVVALFSAIYTWAMVAGAKERVTEARNVGLPAFTLRAICAVTRQSPFVSDVLHAAKTPSQTETKAEVVPEVVPEPTPEVEAAPAPEVEAVEPVVTATPEPEPVEEVAEVEVEAEEVEVTEPAVVETAEPKAEAETEAEAEAFVAEEVAEEVEEVAEPVPEVEEEAVEAVTEEAEVVEEKVEETVEAEVAEAEVAEEEETPEPETEVQEAVEEVVTPEEEREPEVVTEAEPVAEEEEVAEAEETPEEVEAETEAVEETPEPVAEAEE</sequence>
<dbReference type="AlphaFoldDB" id="A0A9K3D1Z2"/>
<accession>A0A9K3D1Z2</accession>